<keyword evidence="2" id="KW-0677">Repeat</keyword>
<dbReference type="PROSITE" id="PS50081">
    <property type="entry name" value="ZF_DAG_PE_2"/>
    <property type="match status" value="1"/>
</dbReference>
<evidence type="ECO:0000256" key="2">
    <source>
        <dbReference type="ARBA" id="ARBA00022737"/>
    </source>
</evidence>
<dbReference type="PANTHER" id="PTHR32410:SF216">
    <property type="entry name" value="PHORBOL-ESTER_DAG-TYPE DOMAIN-CONTAINING PROTEIN"/>
    <property type="match status" value="1"/>
</dbReference>
<protein>
    <recommendedName>
        <fullName evidence="4">Phorbol-ester/DAG-type domain-containing protein</fullName>
    </recommendedName>
</protein>
<comment type="caution">
    <text evidence="5">The sequence shown here is derived from an EMBL/GenBank/DDBJ whole genome shotgun (WGS) entry which is preliminary data.</text>
</comment>
<keyword evidence="1" id="KW-0479">Metal-binding</keyword>
<accession>A0A166BCC9</accession>
<reference evidence="5" key="1">
    <citation type="journal article" date="2016" name="Nat. Genet.">
        <title>A high-quality carrot genome assembly provides new insights into carotenoid accumulation and asterid genome evolution.</title>
        <authorList>
            <person name="Iorizzo M."/>
            <person name="Ellison S."/>
            <person name="Senalik D."/>
            <person name="Zeng P."/>
            <person name="Satapoomin P."/>
            <person name="Huang J."/>
            <person name="Bowman M."/>
            <person name="Iovene M."/>
            <person name="Sanseverino W."/>
            <person name="Cavagnaro P."/>
            <person name="Yildiz M."/>
            <person name="Macko-Podgorni A."/>
            <person name="Moranska E."/>
            <person name="Grzebelus E."/>
            <person name="Grzebelus D."/>
            <person name="Ashrafi H."/>
            <person name="Zheng Z."/>
            <person name="Cheng S."/>
            <person name="Spooner D."/>
            <person name="Van Deynze A."/>
            <person name="Simon P."/>
        </authorList>
    </citation>
    <scope>NUCLEOTIDE SEQUENCE [LARGE SCALE GENOMIC DNA]</scope>
    <source>
        <tissue evidence="5">Leaf</tissue>
    </source>
</reference>
<dbReference type="GO" id="GO:0046872">
    <property type="term" value="F:metal ion binding"/>
    <property type="evidence" value="ECO:0007669"/>
    <property type="project" value="UniProtKB-KW"/>
</dbReference>
<feature type="domain" description="Phorbol-ester/DAG-type" evidence="4">
    <location>
        <begin position="435"/>
        <end position="478"/>
    </location>
</feature>
<sequence length="587" mass="67672">MANKEIQHCNSHRHPLTLKENYHPNGDFVCLHCNKAILCKSSVYTCEFNTDKTTINAKAKDADCAGLFLHKNCTDLSIRLMHPTHKHILTNNRVLYEIQRDECNVCSTAIGHYSFFYCCTEKCEFKLCLRCALTPSQNERKIQHWSHQHQLRVVERCATFECDAWNKVATESSYMCDICPFWIHKSCGSLPRLNILIHHKHPLWLSDSLPDIYRQFQQFCKICKVEVDPRHWLFYCANCRFFAHIQCALSRTLVLRHEGADDDAKIMHVPAADEQSLNYMKQTCIKDMISLSVDISVSPPILIDHWAHEHPLALEHKSASVITMDYSNQESSVGPILCDGCTKPISSSSDDANVLYKCNQCSYALHRYCALIPQEMNHSKLGMLKVHKRRALSNKLKCCESCNIFSNGFMFRSEDEIYDVGCVCLPEKIKHITHHHPLKQRSSVNGAVCKACSSECWGWSTIVYGCEICDFSLHSDCALKPRTVPHRWDPHPLRLILSIEDDVEDHPHDFECEFCSQVIDTNTWFYHCNICDLSFHMFCIDPYFVYANVKFGATGIKKEDRDLTLVLNKKGLPALKRRSGRLWKLRD</sequence>
<dbReference type="InterPro" id="IPR004146">
    <property type="entry name" value="DC1"/>
</dbReference>
<evidence type="ECO:0000256" key="1">
    <source>
        <dbReference type="ARBA" id="ARBA00022723"/>
    </source>
</evidence>
<keyword evidence="3" id="KW-0862">Zinc</keyword>
<gene>
    <name evidence="5" type="ORF">DCAR_011393</name>
</gene>
<evidence type="ECO:0000256" key="3">
    <source>
        <dbReference type="ARBA" id="ARBA00022833"/>
    </source>
</evidence>
<dbReference type="InterPro" id="IPR053192">
    <property type="entry name" value="Vacuole_Formation_Reg"/>
</dbReference>
<dbReference type="PANTHER" id="PTHR32410">
    <property type="entry name" value="CYSTEINE/HISTIDINE-RICH C1 DOMAIN FAMILY PROTEIN"/>
    <property type="match status" value="1"/>
</dbReference>
<dbReference type="AlphaFoldDB" id="A0A166BCC9"/>
<dbReference type="InterPro" id="IPR002219">
    <property type="entry name" value="PKC_DAG/PE"/>
</dbReference>
<name>A0A166BCC9_DAUCS</name>
<proteinExistence type="predicted"/>
<dbReference type="Gramene" id="KZN02639">
    <property type="protein sequence ID" value="KZN02639"/>
    <property type="gene ID" value="DCAR_011393"/>
</dbReference>
<dbReference type="InterPro" id="IPR046349">
    <property type="entry name" value="C1-like_sf"/>
</dbReference>
<dbReference type="Pfam" id="PF03107">
    <property type="entry name" value="C1_2"/>
    <property type="match status" value="4"/>
</dbReference>
<dbReference type="SUPFAM" id="SSF57889">
    <property type="entry name" value="Cysteine-rich domain"/>
    <property type="match status" value="6"/>
</dbReference>
<evidence type="ECO:0000313" key="5">
    <source>
        <dbReference type="EMBL" id="KZN02639.1"/>
    </source>
</evidence>
<evidence type="ECO:0000259" key="4">
    <source>
        <dbReference type="PROSITE" id="PS50081"/>
    </source>
</evidence>
<dbReference type="OMA" id="IASECYY"/>
<dbReference type="EMBL" id="LNRQ01000003">
    <property type="protein sequence ID" value="KZN02639.1"/>
    <property type="molecule type" value="Genomic_DNA"/>
</dbReference>
<organism evidence="5">
    <name type="scientific">Daucus carota subsp. sativus</name>
    <name type="common">Carrot</name>
    <dbReference type="NCBI Taxonomy" id="79200"/>
    <lineage>
        <taxon>Eukaryota</taxon>
        <taxon>Viridiplantae</taxon>
        <taxon>Streptophyta</taxon>
        <taxon>Embryophyta</taxon>
        <taxon>Tracheophyta</taxon>
        <taxon>Spermatophyta</taxon>
        <taxon>Magnoliopsida</taxon>
        <taxon>eudicotyledons</taxon>
        <taxon>Gunneridae</taxon>
        <taxon>Pentapetalae</taxon>
        <taxon>asterids</taxon>
        <taxon>campanulids</taxon>
        <taxon>Apiales</taxon>
        <taxon>Apiaceae</taxon>
        <taxon>Apioideae</taxon>
        <taxon>Scandiceae</taxon>
        <taxon>Daucinae</taxon>
        <taxon>Daucus</taxon>
        <taxon>Daucus sect. Daucus</taxon>
    </lineage>
</organism>